<dbReference type="NCBIfam" id="NF037982">
    <property type="entry name" value="Nramp_1"/>
    <property type="match status" value="1"/>
</dbReference>
<dbReference type="GO" id="GO:0034755">
    <property type="term" value="P:iron ion transmembrane transport"/>
    <property type="evidence" value="ECO:0007669"/>
    <property type="project" value="TreeGrafter"/>
</dbReference>
<evidence type="ECO:0000313" key="9">
    <source>
        <dbReference type="EMBL" id="THU40084.1"/>
    </source>
</evidence>
<proteinExistence type="inferred from homology"/>
<evidence type="ECO:0000256" key="3">
    <source>
        <dbReference type="ARBA" id="ARBA00022692"/>
    </source>
</evidence>
<feature type="transmembrane region" description="Helical" evidence="7">
    <location>
        <begin position="345"/>
        <end position="363"/>
    </location>
</feature>
<dbReference type="OrthoDB" id="9787548at2"/>
<dbReference type="InterPro" id="IPR014729">
    <property type="entry name" value="Rossmann-like_a/b/a_fold"/>
</dbReference>
<evidence type="ECO:0000256" key="5">
    <source>
        <dbReference type="ARBA" id="ARBA00022989"/>
    </source>
</evidence>
<dbReference type="PANTHER" id="PTHR11706">
    <property type="entry name" value="SOLUTE CARRIER PROTEIN FAMILY 11 MEMBER"/>
    <property type="match status" value="1"/>
</dbReference>
<feature type="transmembrane region" description="Helical" evidence="7">
    <location>
        <begin position="64"/>
        <end position="87"/>
    </location>
</feature>
<comment type="similarity">
    <text evidence="7">Belongs to the NRAMP family.</text>
</comment>
<comment type="caution">
    <text evidence="9">The sequence shown here is derived from an EMBL/GenBank/DDBJ whole genome shotgun (WGS) entry which is preliminary data.</text>
</comment>
<dbReference type="GO" id="GO:0015086">
    <property type="term" value="F:cadmium ion transmembrane transporter activity"/>
    <property type="evidence" value="ECO:0007669"/>
    <property type="project" value="TreeGrafter"/>
</dbReference>
<keyword evidence="7" id="KW-1003">Cell membrane</keyword>
<comment type="function">
    <text evidence="7">H(+)-stimulated, divalent metal cation uptake system.</text>
</comment>
<evidence type="ECO:0000256" key="2">
    <source>
        <dbReference type="ARBA" id="ARBA00022448"/>
    </source>
</evidence>
<dbReference type="AlphaFoldDB" id="A0A4S8I0S4"/>
<dbReference type="NCBIfam" id="NF001923">
    <property type="entry name" value="PRK00701.1"/>
    <property type="match status" value="1"/>
</dbReference>
<keyword evidence="2 7" id="KW-0813">Transport</keyword>
<evidence type="ECO:0000256" key="7">
    <source>
        <dbReference type="HAMAP-Rule" id="MF_00221"/>
    </source>
</evidence>
<accession>A0A4S8I0S4</accession>
<feature type="transmembrane region" description="Helical" evidence="7">
    <location>
        <begin position="441"/>
        <end position="467"/>
    </location>
</feature>
<dbReference type="SUPFAM" id="SSF52402">
    <property type="entry name" value="Adenine nucleotide alpha hydrolases-like"/>
    <property type="match status" value="1"/>
</dbReference>
<feature type="transmembrane region" description="Helical" evidence="7">
    <location>
        <begin position="369"/>
        <end position="390"/>
    </location>
</feature>
<keyword evidence="5 7" id="KW-1133">Transmembrane helix</keyword>
<gene>
    <name evidence="7" type="primary">mntH</name>
    <name evidence="9" type="ORF">FAM09_09370</name>
</gene>
<keyword evidence="7" id="KW-0406">Ion transport</keyword>
<sequence>MMTRIKGEASLSEVHESVDISKKKVGWKQAFAFFGPAYLVSVGYMDPGNWATDLAGGSKFGYTLIWVLLMSNLMALLLQSLSARLGIVRGRDLAQANRETYPRSVNFLLYILAEVAIAATDLAEVLGMAIGINLLTGLPLIWGVSITVFDTFLLLFLQRLGIRKMEAFIIGLVAIVGLSFLVEILLAKPAFGEIAKGFVPKLPNEQALYIAIGIIGATVMPHNLYLHSALVQTRKIAKTKQGIKQALKWSFIDSAVALNIAFLVNAAILILAATTFFKKGMVDVAEIKQAHQLLSGLLGSSVAPVLFAIALIAAGQSSTVTGTLAGQIVMEGYLRLRINPWMRRLLTRLLAIVPAILVIAIAGEKEVDSLLILSQVILSMQLGFAIIPLIHFVSDKKTMGDFAIKPVVQAIAWVVTSILVYLNIRMLINEVSSFFAGSANIYWKILIIAGGALFLGLLVYIIFYPLFGRKAKKTSIQMHPQSESLQKLTIPTYKKIAVALDFGEHDDTLLAHAIGQGQGNAEYLLIHVVESASARLLGKESDDYETRYDEERLQMYVQQLHEQGLVATYHLGFRNRAEEIIRIIKESKADMLVIGAHRHSGLKDWLYGETINSVRHELKIPILVVNL</sequence>
<evidence type="ECO:0000313" key="10">
    <source>
        <dbReference type="Proteomes" id="UP000306918"/>
    </source>
</evidence>
<keyword evidence="4 7" id="KW-0769">Symport</keyword>
<evidence type="ECO:0000256" key="6">
    <source>
        <dbReference type="ARBA" id="ARBA00023136"/>
    </source>
</evidence>
<protein>
    <recommendedName>
        <fullName evidence="7">Divalent metal cation transporter MntH</fullName>
    </recommendedName>
</protein>
<dbReference type="CDD" id="cd00293">
    <property type="entry name" value="USP-like"/>
    <property type="match status" value="1"/>
</dbReference>
<reference evidence="9 10" key="1">
    <citation type="submission" date="2019-04" db="EMBL/GenBank/DDBJ databases">
        <title>Niastella caeni sp. nov., isolated from activated sludge.</title>
        <authorList>
            <person name="Sheng M."/>
        </authorList>
    </citation>
    <scope>NUCLEOTIDE SEQUENCE [LARGE SCALE GENOMIC DNA]</scope>
    <source>
        <strain evidence="9 10">HX-2-15</strain>
    </source>
</reference>
<dbReference type="Pfam" id="PF00582">
    <property type="entry name" value="Usp"/>
    <property type="match status" value="1"/>
</dbReference>
<dbReference type="Proteomes" id="UP000306918">
    <property type="component" value="Unassembled WGS sequence"/>
</dbReference>
<feature type="transmembrane region" description="Helical" evidence="7">
    <location>
        <begin position="207"/>
        <end position="226"/>
    </location>
</feature>
<dbReference type="NCBIfam" id="TIGR01197">
    <property type="entry name" value="nramp"/>
    <property type="match status" value="1"/>
</dbReference>
<dbReference type="GO" id="GO:0015293">
    <property type="term" value="F:symporter activity"/>
    <property type="evidence" value="ECO:0007669"/>
    <property type="project" value="UniProtKB-UniRule"/>
</dbReference>
<dbReference type="GO" id="GO:0005384">
    <property type="term" value="F:manganese ion transmembrane transporter activity"/>
    <property type="evidence" value="ECO:0007669"/>
    <property type="project" value="TreeGrafter"/>
</dbReference>
<dbReference type="Gene3D" id="3.40.50.620">
    <property type="entry name" value="HUPs"/>
    <property type="match status" value="1"/>
</dbReference>
<dbReference type="RefSeq" id="WP_136576838.1">
    <property type="nucleotide sequence ID" value="NZ_STFF01000002.1"/>
</dbReference>
<organism evidence="9 10">
    <name type="scientific">Niastella caeni</name>
    <dbReference type="NCBI Taxonomy" id="2569763"/>
    <lineage>
        <taxon>Bacteria</taxon>
        <taxon>Pseudomonadati</taxon>
        <taxon>Bacteroidota</taxon>
        <taxon>Chitinophagia</taxon>
        <taxon>Chitinophagales</taxon>
        <taxon>Chitinophagaceae</taxon>
        <taxon>Niastella</taxon>
    </lineage>
</organism>
<comment type="subcellular location">
    <subcellularLocation>
        <location evidence="7">Cell membrane</location>
        <topology evidence="7">Multi-pass membrane protein</topology>
    </subcellularLocation>
    <subcellularLocation>
        <location evidence="1">Membrane</location>
        <topology evidence="1">Multi-pass membrane protein</topology>
    </subcellularLocation>
</comment>
<name>A0A4S8I0S4_9BACT</name>
<dbReference type="EMBL" id="STFF01000002">
    <property type="protein sequence ID" value="THU40084.1"/>
    <property type="molecule type" value="Genomic_DNA"/>
</dbReference>
<keyword evidence="3 7" id="KW-0812">Transmembrane</keyword>
<keyword evidence="10" id="KW-1185">Reference proteome</keyword>
<dbReference type="InterPro" id="IPR001046">
    <property type="entry name" value="NRAMP_fam"/>
</dbReference>
<feature type="transmembrane region" description="Helical" evidence="7">
    <location>
        <begin position="247"/>
        <end position="273"/>
    </location>
</feature>
<dbReference type="InterPro" id="IPR006016">
    <property type="entry name" value="UspA"/>
</dbReference>
<feature type="transmembrane region" description="Helical" evidence="7">
    <location>
        <begin position="402"/>
        <end position="421"/>
    </location>
</feature>
<feature type="transmembrane region" description="Helical" evidence="7">
    <location>
        <begin position="168"/>
        <end position="187"/>
    </location>
</feature>
<evidence type="ECO:0000259" key="8">
    <source>
        <dbReference type="Pfam" id="PF00582"/>
    </source>
</evidence>
<dbReference type="PANTHER" id="PTHR11706:SF33">
    <property type="entry name" value="NATURAL RESISTANCE-ASSOCIATED MACROPHAGE PROTEIN 2"/>
    <property type="match status" value="1"/>
</dbReference>
<dbReference type="GO" id="GO:0046872">
    <property type="term" value="F:metal ion binding"/>
    <property type="evidence" value="ECO:0007669"/>
    <property type="project" value="UniProtKB-UniRule"/>
</dbReference>
<comment type="caution">
    <text evidence="7">Lacks conserved residue(s) required for the propagation of feature annotation.</text>
</comment>
<keyword evidence="6 7" id="KW-0472">Membrane</keyword>
<dbReference type="Pfam" id="PF01566">
    <property type="entry name" value="Nramp"/>
    <property type="match status" value="1"/>
</dbReference>
<evidence type="ECO:0000256" key="4">
    <source>
        <dbReference type="ARBA" id="ARBA00022847"/>
    </source>
</evidence>
<feature type="domain" description="UspA" evidence="8">
    <location>
        <begin position="493"/>
        <end position="625"/>
    </location>
</feature>
<dbReference type="GO" id="GO:0005886">
    <property type="term" value="C:plasma membrane"/>
    <property type="evidence" value="ECO:0007669"/>
    <property type="project" value="UniProtKB-SubCell"/>
</dbReference>
<feature type="transmembrane region" description="Helical" evidence="7">
    <location>
        <begin position="25"/>
        <end position="44"/>
    </location>
</feature>
<dbReference type="PRINTS" id="PR00447">
    <property type="entry name" value="NATRESASSCMP"/>
</dbReference>
<evidence type="ECO:0000256" key="1">
    <source>
        <dbReference type="ARBA" id="ARBA00004141"/>
    </source>
</evidence>
<feature type="transmembrane region" description="Helical" evidence="7">
    <location>
        <begin position="138"/>
        <end position="156"/>
    </location>
</feature>
<dbReference type="HAMAP" id="MF_00221">
    <property type="entry name" value="NRAMP"/>
    <property type="match status" value="1"/>
</dbReference>
<feature type="transmembrane region" description="Helical" evidence="7">
    <location>
        <begin position="107"/>
        <end position="132"/>
    </location>
</feature>
<feature type="transmembrane region" description="Helical" evidence="7">
    <location>
        <begin position="293"/>
        <end position="314"/>
    </location>
</feature>